<evidence type="ECO:0000313" key="3">
    <source>
        <dbReference type="Proteomes" id="UP000019246"/>
    </source>
</evidence>
<protein>
    <submittedName>
        <fullName evidence="2">Uncharacterized protein</fullName>
    </submittedName>
</protein>
<evidence type="ECO:0000256" key="1">
    <source>
        <dbReference type="SAM" id="Coils"/>
    </source>
</evidence>
<keyword evidence="3" id="KW-1185">Reference proteome</keyword>
<keyword evidence="1" id="KW-0175">Coiled coil</keyword>
<accession>W7AR58</accession>
<evidence type="ECO:0000313" key="2">
    <source>
        <dbReference type="EMBL" id="EUJ17679.1"/>
    </source>
</evidence>
<dbReference type="EMBL" id="AOCG01000012">
    <property type="protein sequence ID" value="EUJ17679.1"/>
    <property type="molecule type" value="Genomic_DNA"/>
</dbReference>
<dbReference type="Proteomes" id="UP000019246">
    <property type="component" value="Unassembled WGS sequence"/>
</dbReference>
<proteinExistence type="predicted"/>
<name>W7AR58_9LIST</name>
<organism evidence="2 3">
    <name type="scientific">Listeria aquatica FSL S10-1188</name>
    <dbReference type="NCBI Taxonomy" id="1265818"/>
    <lineage>
        <taxon>Bacteria</taxon>
        <taxon>Bacillati</taxon>
        <taxon>Bacillota</taxon>
        <taxon>Bacilli</taxon>
        <taxon>Bacillales</taxon>
        <taxon>Listeriaceae</taxon>
        <taxon>Listeria</taxon>
    </lineage>
</organism>
<dbReference type="AlphaFoldDB" id="W7AR58"/>
<reference evidence="2 3" key="1">
    <citation type="journal article" date="2014" name="Int. J. Syst. Evol. Microbiol.">
        <title>Listeria floridensis sp. nov., Listeria aquatica sp. nov., Listeria cornellensis sp. nov., Listeria riparia sp. nov. and Listeria grandensis sp. nov., from agricultural and natural environments.</title>
        <authorList>
            <person name="den Bakker H.C."/>
            <person name="Warchocki S."/>
            <person name="Wright E.M."/>
            <person name="Allred A.F."/>
            <person name="Ahlstrom C."/>
            <person name="Manuel C.S."/>
            <person name="Stasiewicz M.J."/>
            <person name="Burrell A."/>
            <person name="Roof S."/>
            <person name="Strawn L."/>
            <person name="Fortes E.D."/>
            <person name="Nightingale K.K."/>
            <person name="Kephart D."/>
            <person name="Wiedmann M."/>
        </authorList>
    </citation>
    <scope>NUCLEOTIDE SEQUENCE [LARGE SCALE GENOMIC DNA]</scope>
    <source>
        <strain evidence="2 3">FSL S10-1188</strain>
    </source>
</reference>
<gene>
    <name evidence="2" type="ORF">MAQA_11721</name>
</gene>
<dbReference type="RefSeq" id="WP_052008562.1">
    <property type="nucleotide sequence ID" value="NZ_AOCG01000012.1"/>
</dbReference>
<dbReference type="STRING" id="1265818.MAQA_11721"/>
<feature type="coiled-coil region" evidence="1">
    <location>
        <begin position="11"/>
        <end position="41"/>
    </location>
</feature>
<comment type="caution">
    <text evidence="2">The sequence shown here is derived from an EMBL/GenBank/DDBJ whole genome shotgun (WGS) entry which is preliminary data.</text>
</comment>
<sequence>MEKWRHNLFQFEELEPKLKQLETKKQEYQLAQQDFEKAERLFLEKEEVFRQLSQETERLTRQIDTRAAIEGKRYELLVEQNRAEKILAELKEKEQQARAIQSWQKQQQKNPC</sequence>
<dbReference type="PATRIC" id="fig|1265818.5.peg.2354"/>